<dbReference type="Proteomes" id="UP000283509">
    <property type="component" value="Unassembled WGS sequence"/>
</dbReference>
<feature type="region of interest" description="Disordered" evidence="1">
    <location>
        <begin position="54"/>
        <end position="180"/>
    </location>
</feature>
<feature type="signal peptide" evidence="2">
    <location>
        <begin position="1"/>
        <end position="23"/>
    </location>
</feature>
<dbReference type="EMBL" id="QCYY01001109">
    <property type="protein sequence ID" value="ROT80555.1"/>
    <property type="molecule type" value="Genomic_DNA"/>
</dbReference>
<dbReference type="SUPFAM" id="SSF55394">
    <property type="entry name" value="Bactericidal permeability-increasing protein, BPI"/>
    <property type="match status" value="1"/>
</dbReference>
<comment type="caution">
    <text evidence="3">The sequence shown here is derived from an EMBL/GenBank/DDBJ whole genome shotgun (WGS) entry which is preliminary data.</text>
</comment>
<reference evidence="3 4" key="1">
    <citation type="submission" date="2018-04" db="EMBL/GenBank/DDBJ databases">
        <authorList>
            <person name="Zhang X."/>
            <person name="Yuan J."/>
            <person name="Li F."/>
            <person name="Xiang J."/>
        </authorList>
    </citation>
    <scope>NUCLEOTIDE SEQUENCE [LARGE SCALE GENOMIC DNA]</scope>
    <source>
        <tissue evidence="3">Muscle</tissue>
    </source>
</reference>
<sequence>MKGTTTLFLCVFATVATLTGVRAAIDVKGRCPGAAKLLRIFLAEWSKIYKRANQQKGLTREQARSDPVPDDKRRAARAKVGQAPLHFGEWSGRKKGDGRKRKRDAVGDRSRDGGTLLHQALPQTPTLATSPPQHPLTAPLPAPLTALPNPSHRPSPNPSHRPSPKPLSTLSPPLAAPLSPPLPPALSPTLTNLLISLPLPLPPAWLGEEPLTPERILEELVEYFSQRDPQGIPVLKVPEPIEAPDKVTASQITLWDLKISGHSGLRLEYINVNLTTFTAVVRISVPKINVLGQYEWPGWWSTSAGSANITISDIQLALNLQLGINTKGLLMVDGLQITLNYEDLILGFEGLSSEHSLLVTAADTFFSTIIQPLIVGGIQDKLTTVLNERLEQRLKDQPFPNSISPVDYLIAKVRRDMRESGKDPIVIERKDVNLAWGVSVQLKNIEIKGLTTLHRTHEVSAQFIDNALFVTIQIGTQQLKAGADWSISASLMPAVGGHLDVEVESLSVTVMAKQPADIRSPPVLREIDIQLGNLAVRSVGESTMDYLVELMVNLLPNTFRNIIMDKIEPKIHQAIQKQFNGLDIHRIILTKLAEKRQAEANASP</sequence>
<evidence type="ECO:0000256" key="1">
    <source>
        <dbReference type="SAM" id="MobiDB-lite"/>
    </source>
</evidence>
<feature type="compositionally biased region" description="Polar residues" evidence="1">
    <location>
        <begin position="121"/>
        <end position="130"/>
    </location>
</feature>
<proteinExistence type="predicted"/>
<evidence type="ECO:0000256" key="2">
    <source>
        <dbReference type="SAM" id="SignalP"/>
    </source>
</evidence>
<dbReference type="InterPro" id="IPR038602">
    <property type="entry name" value="Mite_allergen_7_sf"/>
</dbReference>
<dbReference type="Gene3D" id="3.15.10.10">
    <property type="entry name" value="Bactericidal permeability-increasing protein, domain 1"/>
    <property type="match status" value="1"/>
</dbReference>
<evidence type="ECO:0000313" key="3">
    <source>
        <dbReference type="EMBL" id="ROT80555.1"/>
    </source>
</evidence>
<dbReference type="Pfam" id="PF16984">
    <property type="entry name" value="Grp7_allergen"/>
    <property type="match status" value="1"/>
</dbReference>
<dbReference type="GO" id="GO:0008289">
    <property type="term" value="F:lipid binding"/>
    <property type="evidence" value="ECO:0007669"/>
    <property type="project" value="InterPro"/>
</dbReference>
<gene>
    <name evidence="3" type="ORF">C7M84_000708</name>
</gene>
<dbReference type="InterPro" id="IPR020234">
    <property type="entry name" value="Mite_allergen_group-7"/>
</dbReference>
<dbReference type="Gene3D" id="3.15.10.50">
    <property type="match status" value="1"/>
</dbReference>
<dbReference type="Pfam" id="PF06585">
    <property type="entry name" value="JHBP"/>
    <property type="match status" value="1"/>
</dbReference>
<name>A0A423TVS3_PENVA</name>
<evidence type="ECO:0000313" key="4">
    <source>
        <dbReference type="Proteomes" id="UP000283509"/>
    </source>
</evidence>
<dbReference type="InterPro" id="IPR017943">
    <property type="entry name" value="Bactericidal_perm-incr_a/b_dom"/>
</dbReference>
<dbReference type="InterPro" id="IPR010562">
    <property type="entry name" value="Haemolymph_juvenile_hormone-bd"/>
</dbReference>
<dbReference type="AlphaFoldDB" id="A0A423TVS3"/>
<reference evidence="3 4" key="2">
    <citation type="submission" date="2019-01" db="EMBL/GenBank/DDBJ databases">
        <title>The decoding of complex shrimp genome reveals the adaptation for benthos swimmer, frequently molting mechanism and breeding impact on genome.</title>
        <authorList>
            <person name="Sun Y."/>
            <person name="Gao Y."/>
            <person name="Yu Y."/>
        </authorList>
    </citation>
    <scope>NUCLEOTIDE SEQUENCE [LARGE SCALE GENOMIC DNA]</scope>
    <source>
        <tissue evidence="3">Muscle</tissue>
    </source>
</reference>
<feature type="compositionally biased region" description="Pro residues" evidence="1">
    <location>
        <begin position="132"/>
        <end position="142"/>
    </location>
</feature>
<feature type="chain" id="PRO_5019153092" evidence="2">
    <location>
        <begin position="24"/>
        <end position="604"/>
    </location>
</feature>
<dbReference type="OrthoDB" id="6412801at2759"/>
<keyword evidence="2" id="KW-0732">Signal</keyword>
<protein>
    <submittedName>
        <fullName evidence="3">Uncharacterized protein</fullName>
    </submittedName>
</protein>
<keyword evidence="4" id="KW-1185">Reference proteome</keyword>
<dbReference type="PANTHER" id="PTHR11008">
    <property type="entry name" value="PROTEIN TAKEOUT-LIKE PROTEIN"/>
    <property type="match status" value="1"/>
</dbReference>
<feature type="compositionally biased region" description="Pro residues" evidence="1">
    <location>
        <begin position="151"/>
        <end position="165"/>
    </location>
</feature>
<organism evidence="3 4">
    <name type="scientific">Penaeus vannamei</name>
    <name type="common">Whiteleg shrimp</name>
    <name type="synonym">Litopenaeus vannamei</name>
    <dbReference type="NCBI Taxonomy" id="6689"/>
    <lineage>
        <taxon>Eukaryota</taxon>
        <taxon>Metazoa</taxon>
        <taxon>Ecdysozoa</taxon>
        <taxon>Arthropoda</taxon>
        <taxon>Crustacea</taxon>
        <taxon>Multicrustacea</taxon>
        <taxon>Malacostraca</taxon>
        <taxon>Eumalacostraca</taxon>
        <taxon>Eucarida</taxon>
        <taxon>Decapoda</taxon>
        <taxon>Dendrobranchiata</taxon>
        <taxon>Penaeoidea</taxon>
        <taxon>Penaeidae</taxon>
        <taxon>Penaeus</taxon>
    </lineage>
</organism>
<feature type="compositionally biased region" description="Basic and acidic residues" evidence="1">
    <location>
        <begin position="58"/>
        <end position="73"/>
    </location>
</feature>
<accession>A0A423TVS3</accession>
<dbReference type="PANTHER" id="PTHR11008:SF13">
    <property type="entry name" value="FI04421P"/>
    <property type="match status" value="1"/>
</dbReference>